<dbReference type="EMBL" id="LT629751">
    <property type="protein sequence ID" value="SDS58111.1"/>
    <property type="molecule type" value="Genomic_DNA"/>
</dbReference>
<evidence type="ECO:0000313" key="3">
    <source>
        <dbReference type="Proteomes" id="UP000243359"/>
    </source>
</evidence>
<accession>A0A1H1TDI7</accession>
<keyword evidence="1" id="KW-0732">Signal</keyword>
<reference evidence="3" key="1">
    <citation type="submission" date="2016-10" db="EMBL/GenBank/DDBJ databases">
        <authorList>
            <person name="Varghese N."/>
            <person name="Submissions S."/>
        </authorList>
    </citation>
    <scope>NUCLEOTIDE SEQUENCE [LARGE SCALE GENOMIC DNA]</scope>
    <source>
        <strain evidence="3">KCTC 32247</strain>
    </source>
</reference>
<sequence length="431" mass="48262">MSLVPRLLVLLAGLWLAGAQAAAREVSAQDYGFPLANPFEATIAGTPAPLRPPLPDSEDIDQADYSLRLRPRRELPDNFWAVKTFKYRLARQAGPAPLVFIISGTGAHYTNGKTEDLKRLFYGAGYHVVQLSSPSSQDFMAAASRYATPGISDLDAIDLYRVMRRIREQQQDLPVTAWHLTGYSLGGLHAAFVSHLDEREGAFGFRRVLLINPPVNLVTSVSNLDRLVQTEVEGISNSRTFYDLILAKLTRYFEEHGSAQIDDALLYDFQRSKQRLSDEEMAMLIGAVFRFAAADIAFTSDLINKRGAIVPPTYPMDEGTSLTPFFRRALLCDFQCYLREQVLPFWRRQTDGGSVLQLIDQISLYSLRGYLAASAKIAVLHNRDDMILGPGDLGFLRQTFGERLTLFPHGGHCGNLLYRVNTEAMLEFFRD</sequence>
<dbReference type="RefSeq" id="WP_090348926.1">
    <property type="nucleotide sequence ID" value="NZ_LT629751.1"/>
</dbReference>
<dbReference type="OrthoDB" id="7328659at2"/>
<dbReference type="Proteomes" id="UP000243359">
    <property type="component" value="Chromosome I"/>
</dbReference>
<dbReference type="PANTHER" id="PTHR30035">
    <property type="entry name" value="LIPOPROTEIN VACJ-RELATED"/>
    <property type="match status" value="1"/>
</dbReference>
<gene>
    <name evidence="2" type="ORF">SAMN05216221_2130</name>
</gene>
<organism evidence="2 3">
    <name type="scientific">Pseudomonas oryzae</name>
    <dbReference type="NCBI Taxonomy" id="1392877"/>
    <lineage>
        <taxon>Bacteria</taxon>
        <taxon>Pseudomonadati</taxon>
        <taxon>Pseudomonadota</taxon>
        <taxon>Gammaproteobacteria</taxon>
        <taxon>Pseudomonadales</taxon>
        <taxon>Pseudomonadaceae</taxon>
        <taxon>Pseudomonas</taxon>
    </lineage>
</organism>
<dbReference type="InterPro" id="IPR007428">
    <property type="entry name" value="MlaA"/>
</dbReference>
<keyword evidence="3" id="KW-1185">Reference proteome</keyword>
<dbReference type="GO" id="GO:0016020">
    <property type="term" value="C:membrane"/>
    <property type="evidence" value="ECO:0007669"/>
    <property type="project" value="InterPro"/>
</dbReference>
<evidence type="ECO:0000313" key="2">
    <source>
        <dbReference type="EMBL" id="SDS58111.1"/>
    </source>
</evidence>
<dbReference type="SUPFAM" id="SSF53474">
    <property type="entry name" value="alpha/beta-Hydrolases"/>
    <property type="match status" value="1"/>
</dbReference>
<feature type="signal peptide" evidence="1">
    <location>
        <begin position="1"/>
        <end position="21"/>
    </location>
</feature>
<name>A0A1H1TDI7_9PSED</name>
<dbReference type="InterPro" id="IPR029058">
    <property type="entry name" value="AB_hydrolase_fold"/>
</dbReference>
<dbReference type="PANTHER" id="PTHR30035:SF1">
    <property type="entry name" value="AB HYDROLASE-1 DOMAIN-CONTAINING PROTEIN"/>
    <property type="match status" value="1"/>
</dbReference>
<dbReference type="STRING" id="1392877.SAMN05216221_2130"/>
<dbReference type="Gene3D" id="3.40.50.1820">
    <property type="entry name" value="alpha/beta hydrolase"/>
    <property type="match status" value="1"/>
</dbReference>
<dbReference type="AlphaFoldDB" id="A0A1H1TDI7"/>
<evidence type="ECO:0000256" key="1">
    <source>
        <dbReference type="SAM" id="SignalP"/>
    </source>
</evidence>
<proteinExistence type="predicted"/>
<evidence type="ECO:0008006" key="4">
    <source>
        <dbReference type="Google" id="ProtNLM"/>
    </source>
</evidence>
<protein>
    <recommendedName>
        <fullName evidence="4">AB hydrolase-1 domain-containing protein</fullName>
    </recommendedName>
</protein>
<feature type="chain" id="PRO_5009260984" description="AB hydrolase-1 domain-containing protein" evidence="1">
    <location>
        <begin position="22"/>
        <end position="431"/>
    </location>
</feature>